<dbReference type="Pfam" id="PF00460">
    <property type="entry name" value="Flg_bb_rod"/>
    <property type="match status" value="1"/>
</dbReference>
<name>A0A1M6I8E2_9FIRM</name>
<dbReference type="InterPro" id="IPR053967">
    <property type="entry name" value="LlgE_F_G-like_D1"/>
</dbReference>
<keyword evidence="8" id="KW-0966">Cell projection</keyword>
<dbReference type="GO" id="GO:0005829">
    <property type="term" value="C:cytosol"/>
    <property type="evidence" value="ECO:0007669"/>
    <property type="project" value="TreeGrafter"/>
</dbReference>
<sequence length="311" mass="32395">MVKSMFSGVSGLRSHQQKMDVIANNISNVNTWGYKAATYSFKDAVYQTINASTGGDGETGGMGGTNASQLGYGTATGSVTTSFTSGAMATSDSPLDCMIDGTGFFIVGPMNSAQIDISTGDLSASGLYLSRVGIFSTDNNGYLVDSSGYYVYGAQSGTVGSSGTEGELADTISPICIPDYVPADGDPVGKTSYDIQSYSISADGTLLGVDKDTNRTIVIGQIALAAVENPNGLEKTSGYYYSIGDNAGDVTGNLTNGGALGRIKSGYLEQANVDLAKEFSEMITTQRGFQANSKIITVSDEMLEQLVNMKR</sequence>
<dbReference type="EMBL" id="FQYT01000017">
    <property type="protein sequence ID" value="SHJ30715.1"/>
    <property type="molecule type" value="Genomic_DNA"/>
</dbReference>
<evidence type="ECO:0000259" key="5">
    <source>
        <dbReference type="Pfam" id="PF00460"/>
    </source>
</evidence>
<dbReference type="PANTHER" id="PTHR30435:SF1">
    <property type="entry name" value="FLAGELLAR HOOK PROTEIN FLGE"/>
    <property type="match status" value="1"/>
</dbReference>
<comment type="function">
    <text evidence="4">A flexible structure which links the flagellar filament to the drive apparatus in the basal body.</text>
</comment>
<feature type="domain" description="Flagellar hook protein FlgE/F/G-like D1" evidence="7">
    <location>
        <begin position="98"/>
        <end position="206"/>
    </location>
</feature>
<protein>
    <recommendedName>
        <fullName evidence="4">Flagellar hook protein FlgE</fullName>
    </recommendedName>
</protein>
<dbReference type="NCBIfam" id="TIGR03506">
    <property type="entry name" value="FlgEFG_subfam"/>
    <property type="match status" value="2"/>
</dbReference>
<evidence type="ECO:0000256" key="1">
    <source>
        <dbReference type="ARBA" id="ARBA00004117"/>
    </source>
</evidence>
<dbReference type="InterPro" id="IPR010930">
    <property type="entry name" value="Flg_bb/hook_C_dom"/>
</dbReference>
<comment type="subcellular location">
    <subcellularLocation>
        <location evidence="1 4">Bacterial flagellum basal body</location>
    </subcellularLocation>
</comment>
<dbReference type="GO" id="GO:0009424">
    <property type="term" value="C:bacterial-type flagellum hook"/>
    <property type="evidence" value="ECO:0007669"/>
    <property type="project" value="TreeGrafter"/>
</dbReference>
<keyword evidence="3 4" id="KW-0975">Bacterial flagellum</keyword>
<keyword evidence="8" id="KW-0969">Cilium</keyword>
<reference evidence="8 9" key="1">
    <citation type="submission" date="2016-11" db="EMBL/GenBank/DDBJ databases">
        <authorList>
            <person name="Jaros S."/>
            <person name="Januszkiewicz K."/>
            <person name="Wedrychowicz H."/>
        </authorList>
    </citation>
    <scope>NUCLEOTIDE SEQUENCE [LARGE SCALE GENOMIC DNA]</scope>
    <source>
        <strain evidence="8 9">DSM 15970</strain>
    </source>
</reference>
<dbReference type="AlphaFoldDB" id="A0A1M6I8E2"/>
<dbReference type="OrthoDB" id="9804559at2"/>
<dbReference type="InterPro" id="IPR037925">
    <property type="entry name" value="FlgE/F/G-like"/>
</dbReference>
<evidence type="ECO:0000256" key="3">
    <source>
        <dbReference type="ARBA" id="ARBA00023143"/>
    </source>
</evidence>
<proteinExistence type="inferred from homology"/>
<dbReference type="GO" id="GO:0071978">
    <property type="term" value="P:bacterial-type flagellum-dependent swarming motility"/>
    <property type="evidence" value="ECO:0007669"/>
    <property type="project" value="TreeGrafter"/>
</dbReference>
<dbReference type="GO" id="GO:0009425">
    <property type="term" value="C:bacterial-type flagellum basal body"/>
    <property type="evidence" value="ECO:0007669"/>
    <property type="project" value="UniProtKB-SubCell"/>
</dbReference>
<evidence type="ECO:0000256" key="4">
    <source>
        <dbReference type="RuleBase" id="RU362116"/>
    </source>
</evidence>
<comment type="similarity">
    <text evidence="2 4">Belongs to the flagella basal body rod proteins family.</text>
</comment>
<evidence type="ECO:0000259" key="6">
    <source>
        <dbReference type="Pfam" id="PF06429"/>
    </source>
</evidence>
<evidence type="ECO:0000313" key="8">
    <source>
        <dbReference type="EMBL" id="SHJ30715.1"/>
    </source>
</evidence>
<evidence type="ECO:0000313" key="9">
    <source>
        <dbReference type="Proteomes" id="UP000184342"/>
    </source>
</evidence>
<gene>
    <name evidence="8" type="ORF">SAMN02745691_01711</name>
</gene>
<dbReference type="STRING" id="1122934.SAMN02745691_01711"/>
<dbReference type="PANTHER" id="PTHR30435">
    <property type="entry name" value="FLAGELLAR PROTEIN"/>
    <property type="match status" value="1"/>
</dbReference>
<dbReference type="Proteomes" id="UP000184342">
    <property type="component" value="Unassembled WGS sequence"/>
</dbReference>
<dbReference type="InterPro" id="IPR001444">
    <property type="entry name" value="Flag_bb_rod_N"/>
</dbReference>
<feature type="domain" description="Flagellar basal body rod protein N-terminal" evidence="5">
    <location>
        <begin position="8"/>
        <end position="35"/>
    </location>
</feature>
<evidence type="ECO:0000259" key="7">
    <source>
        <dbReference type="Pfam" id="PF22692"/>
    </source>
</evidence>
<dbReference type="RefSeq" id="WP_073994004.1">
    <property type="nucleotide sequence ID" value="NZ_FQYT01000017.1"/>
</dbReference>
<evidence type="ECO:0000256" key="2">
    <source>
        <dbReference type="ARBA" id="ARBA00009677"/>
    </source>
</evidence>
<keyword evidence="8" id="KW-0282">Flagellum</keyword>
<feature type="domain" description="Flagellar basal-body/hook protein C-terminal" evidence="6">
    <location>
        <begin position="265"/>
        <end position="309"/>
    </location>
</feature>
<dbReference type="Pfam" id="PF06429">
    <property type="entry name" value="Flg_bbr_C"/>
    <property type="match status" value="1"/>
</dbReference>
<dbReference type="InterPro" id="IPR020013">
    <property type="entry name" value="Flagellar_FlgE/F/G"/>
</dbReference>
<organism evidence="8 9">
    <name type="scientific">Parasporobacterium paucivorans DSM 15970</name>
    <dbReference type="NCBI Taxonomy" id="1122934"/>
    <lineage>
        <taxon>Bacteria</taxon>
        <taxon>Bacillati</taxon>
        <taxon>Bacillota</taxon>
        <taxon>Clostridia</taxon>
        <taxon>Lachnospirales</taxon>
        <taxon>Lachnospiraceae</taxon>
        <taxon>Parasporobacterium</taxon>
    </lineage>
</organism>
<dbReference type="Pfam" id="PF22692">
    <property type="entry name" value="LlgE_F_G_D1"/>
    <property type="match status" value="1"/>
</dbReference>
<dbReference type="SUPFAM" id="SSF117143">
    <property type="entry name" value="Flagellar hook protein flgE"/>
    <property type="match status" value="1"/>
</dbReference>
<keyword evidence="9" id="KW-1185">Reference proteome</keyword>
<accession>A0A1M6I8E2</accession>